<evidence type="ECO:0000313" key="1">
    <source>
        <dbReference type="EMBL" id="EMD29781.1"/>
    </source>
</evidence>
<dbReference type="PATRIC" id="fig|1238180.3.peg.538"/>
<dbReference type="OrthoDB" id="4250947at2"/>
<comment type="caution">
    <text evidence="1">The sequence shown here is derived from an EMBL/GenBank/DDBJ whole genome shotgun (WGS) entry which is preliminary data.</text>
</comment>
<dbReference type="EMBL" id="ANMG01000003">
    <property type="protein sequence ID" value="EMD29781.1"/>
    <property type="molecule type" value="Genomic_DNA"/>
</dbReference>
<protein>
    <submittedName>
        <fullName evidence="1">Uncharacterized protein</fullName>
    </submittedName>
</protein>
<accession>M2QTE7</accession>
<dbReference type="AlphaFoldDB" id="M2QTE7"/>
<dbReference type="RefSeq" id="WP_005150608.1">
    <property type="nucleotide sequence ID" value="NZ_ANMG01000003.1"/>
</dbReference>
<gene>
    <name evidence="1" type="ORF">C791_3141</name>
</gene>
<organism evidence="1 2">
    <name type="scientific">Amycolatopsis azurea DSM 43854</name>
    <dbReference type="NCBI Taxonomy" id="1238180"/>
    <lineage>
        <taxon>Bacteria</taxon>
        <taxon>Bacillati</taxon>
        <taxon>Actinomycetota</taxon>
        <taxon>Actinomycetes</taxon>
        <taxon>Pseudonocardiales</taxon>
        <taxon>Pseudonocardiaceae</taxon>
        <taxon>Amycolatopsis</taxon>
    </lineage>
</organism>
<proteinExistence type="predicted"/>
<reference evidence="1 2" key="1">
    <citation type="submission" date="2012-10" db="EMBL/GenBank/DDBJ databases">
        <title>Genome assembly of Amycolatopsis azurea DSM 43854.</title>
        <authorList>
            <person name="Khatri I."/>
            <person name="Kaur I."/>
            <person name="Subramanian S."/>
            <person name="Mayilraj S."/>
        </authorList>
    </citation>
    <scope>NUCLEOTIDE SEQUENCE [LARGE SCALE GENOMIC DNA]</scope>
    <source>
        <strain evidence="1 2">DSM 43854</strain>
    </source>
</reference>
<sequence>MLELVQKLGDRLLGRMVPEVPAAAHEYCGCWPDEAGRRWQFYKDCVSCLCYQVSTRC</sequence>
<name>M2QTE7_9PSEU</name>
<evidence type="ECO:0000313" key="2">
    <source>
        <dbReference type="Proteomes" id="UP000014137"/>
    </source>
</evidence>
<dbReference type="Proteomes" id="UP000014137">
    <property type="component" value="Unassembled WGS sequence"/>
</dbReference>